<dbReference type="PANTHER" id="PTHR43740">
    <property type="entry name" value="LEUCYL-TRNA SYNTHETASE"/>
    <property type="match status" value="1"/>
</dbReference>
<evidence type="ECO:0000256" key="9">
    <source>
        <dbReference type="HAMAP-Rule" id="MF_00049"/>
    </source>
</evidence>
<evidence type="ECO:0000256" key="10">
    <source>
        <dbReference type="RuleBase" id="RU363039"/>
    </source>
</evidence>
<dbReference type="GO" id="GO:0004823">
    <property type="term" value="F:leucine-tRNA ligase activity"/>
    <property type="evidence" value="ECO:0007669"/>
    <property type="project" value="UniProtKB-UniRule"/>
</dbReference>
<evidence type="ECO:0000256" key="5">
    <source>
        <dbReference type="ARBA" id="ARBA00022840"/>
    </source>
</evidence>
<evidence type="ECO:0000256" key="2">
    <source>
        <dbReference type="ARBA" id="ARBA00022490"/>
    </source>
</evidence>
<dbReference type="InterPro" id="IPR015413">
    <property type="entry name" value="Methionyl/Leucyl_tRNA_Synth"/>
</dbReference>
<dbReference type="SUPFAM" id="SSF50677">
    <property type="entry name" value="ValRS/IleRS/LeuRS editing domain"/>
    <property type="match status" value="1"/>
</dbReference>
<dbReference type="Gene3D" id="3.40.50.620">
    <property type="entry name" value="HUPs"/>
    <property type="match status" value="2"/>
</dbReference>
<keyword evidence="7 9" id="KW-0030">Aminoacyl-tRNA synthetase</keyword>
<dbReference type="NCBIfam" id="TIGR00396">
    <property type="entry name" value="leuS_bact"/>
    <property type="match status" value="1"/>
</dbReference>
<dbReference type="GO" id="GO:0002161">
    <property type="term" value="F:aminoacyl-tRNA deacylase activity"/>
    <property type="evidence" value="ECO:0007669"/>
    <property type="project" value="InterPro"/>
</dbReference>
<proteinExistence type="inferred from homology"/>
<evidence type="ECO:0000313" key="15">
    <source>
        <dbReference type="Proteomes" id="UP000229675"/>
    </source>
</evidence>
<evidence type="ECO:0000256" key="4">
    <source>
        <dbReference type="ARBA" id="ARBA00022741"/>
    </source>
</evidence>
<dbReference type="GO" id="GO:0006429">
    <property type="term" value="P:leucyl-tRNA aminoacylation"/>
    <property type="evidence" value="ECO:0007669"/>
    <property type="project" value="UniProtKB-UniRule"/>
</dbReference>
<evidence type="ECO:0000256" key="1">
    <source>
        <dbReference type="ARBA" id="ARBA00005594"/>
    </source>
</evidence>
<name>A0A2H0WX83_9BACT</name>
<sequence length="820" mass="95033">MDYNPQEIEKKWRTYWEKNKVFQVDLSKAKKPYYNLMMFPYPSAEGLHVGNVYAFTGSDIHGRFRRMQGYDVFEPIGFDAFGIHSENFAIKKGIHPKVLIKKNTDNFREQLKSLGCLFDWRYEVDTTKPDYYRWTQWLFLQLYKADLAYRKKAPVDWCPSCKTVLADEQVISGRCERCDSEVIQKQTEQWFFKITKYAEKLLKNLDWIDWSERTKLSQKNWIGKSEGADIDFGIDGFNEEIKVFTTRPDTLFGATFMVLSPEHPLAEKITKEENKVNVEKYREEARKKSDLERTELAKEKTGVFTGSYAINPVNNSKIPIWIADYVLVSYGYGAIMAVPAHDQRDFDFAKKYDLPIIEVISVDGQTRALSEAYIGEGILINSGKFNEIESKKAKWEITKFVKGKKTINYHLRDWLISRQRYWGPPIPIIYCQKCGIVPVPEKDLPVLLPYVKNFRPTGTGESPLASVENFVKTKCPKCNGPAKRETDVSDTFLDSSWYYLRYPSVGEKNSVLEIENCKLEIPWNQQITRRWLPVDMYIGGQEHAVLHLMYTRFITMVLKDLGLINFEEPFRKFRAHGLLTKGGAKMSKSKGNVVNPDDYYKKYGADTLRMYLMFIGPFEQGGDWQDRGVIGIARFLEKVWRLQKKVENGIQSKKLDISVNKTIKKVTEDLENLQYNTAISALMILTNEMAGEEKLPASRYQTLITMLAPFAPYISEELWHQLAERSEGSRRDLSLRLGNKNSAHNQQWPKYDPKLIKEEKITLIVQINGKVRDKIEVACGISEKEARELTLNREKVKKHILGKEVKKVIFVKGKLINIVV</sequence>
<comment type="catalytic activity">
    <reaction evidence="8 9">
        <text>tRNA(Leu) + L-leucine + ATP = L-leucyl-tRNA(Leu) + AMP + diphosphate</text>
        <dbReference type="Rhea" id="RHEA:11688"/>
        <dbReference type="Rhea" id="RHEA-COMP:9613"/>
        <dbReference type="Rhea" id="RHEA-COMP:9622"/>
        <dbReference type="ChEBI" id="CHEBI:30616"/>
        <dbReference type="ChEBI" id="CHEBI:33019"/>
        <dbReference type="ChEBI" id="CHEBI:57427"/>
        <dbReference type="ChEBI" id="CHEBI:78442"/>
        <dbReference type="ChEBI" id="CHEBI:78494"/>
        <dbReference type="ChEBI" id="CHEBI:456215"/>
        <dbReference type="EC" id="6.1.1.4"/>
    </reaction>
</comment>
<protein>
    <recommendedName>
        <fullName evidence="9">Leucine--tRNA ligase</fullName>
        <ecNumber evidence="9">6.1.1.4</ecNumber>
    </recommendedName>
    <alternativeName>
        <fullName evidence="9">Leucyl-tRNA synthetase</fullName>
        <shortName evidence="9">LeuRS</shortName>
    </alternativeName>
</protein>
<dbReference type="SUPFAM" id="SSF47323">
    <property type="entry name" value="Anticodon-binding domain of a subclass of class I aminoacyl-tRNA synthetases"/>
    <property type="match status" value="1"/>
</dbReference>
<dbReference type="InterPro" id="IPR009080">
    <property type="entry name" value="tRNAsynth_Ia_anticodon-bd"/>
</dbReference>
<dbReference type="PROSITE" id="PS00178">
    <property type="entry name" value="AA_TRNA_LIGASE_I"/>
    <property type="match status" value="1"/>
</dbReference>
<dbReference type="HAMAP" id="MF_00049_B">
    <property type="entry name" value="Leu_tRNA_synth_B"/>
    <property type="match status" value="1"/>
</dbReference>
<accession>A0A2H0WX83</accession>
<evidence type="ECO:0000256" key="3">
    <source>
        <dbReference type="ARBA" id="ARBA00022598"/>
    </source>
</evidence>
<dbReference type="Pfam" id="PF13603">
    <property type="entry name" value="tRNA-synt_1_2"/>
    <property type="match status" value="1"/>
</dbReference>
<evidence type="ECO:0000259" key="12">
    <source>
        <dbReference type="Pfam" id="PF09334"/>
    </source>
</evidence>
<dbReference type="InterPro" id="IPR014729">
    <property type="entry name" value="Rossmann-like_a/b/a_fold"/>
</dbReference>
<feature type="domain" description="Leucyl-tRNA synthetase editing" evidence="13">
    <location>
        <begin position="219"/>
        <end position="400"/>
    </location>
</feature>
<reference evidence="15" key="1">
    <citation type="submission" date="2017-09" db="EMBL/GenBank/DDBJ databases">
        <title>Depth-based differentiation of microbial function through sediment-hosted aquifers and enrichment of novel symbionts in the deep terrestrial subsurface.</title>
        <authorList>
            <person name="Probst A.J."/>
            <person name="Ladd B."/>
            <person name="Jarett J.K."/>
            <person name="Geller-Mcgrath D.E."/>
            <person name="Sieber C.M.K."/>
            <person name="Emerson J.B."/>
            <person name="Anantharaman K."/>
            <person name="Thomas B.C."/>
            <person name="Malmstrom R."/>
            <person name="Stieglmeier M."/>
            <person name="Klingl A."/>
            <person name="Woyke T."/>
            <person name="Ryan C.M."/>
            <person name="Banfield J.F."/>
        </authorList>
    </citation>
    <scope>NUCLEOTIDE SEQUENCE [LARGE SCALE GENOMIC DNA]</scope>
</reference>
<dbReference type="CDD" id="cd00812">
    <property type="entry name" value="LeuRS_core"/>
    <property type="match status" value="1"/>
</dbReference>
<keyword evidence="4 9" id="KW-0547">Nucleotide-binding</keyword>
<feature type="binding site" evidence="9">
    <location>
        <position position="588"/>
    </location>
    <ligand>
        <name>ATP</name>
        <dbReference type="ChEBI" id="CHEBI:30616"/>
    </ligand>
</feature>
<dbReference type="Gene3D" id="1.10.730.10">
    <property type="entry name" value="Isoleucyl-tRNA Synthetase, Domain 1"/>
    <property type="match status" value="1"/>
</dbReference>
<dbReference type="Gene3D" id="3.10.20.590">
    <property type="match status" value="1"/>
</dbReference>
<organism evidence="14 15">
    <name type="scientific">Candidatus Nealsonbacteria bacterium CG09_land_8_20_14_0_10_42_14</name>
    <dbReference type="NCBI Taxonomy" id="1974707"/>
    <lineage>
        <taxon>Bacteria</taxon>
        <taxon>Candidatus Nealsoniibacteriota</taxon>
    </lineage>
</organism>
<keyword evidence="6 9" id="KW-0648">Protein biosynthesis</keyword>
<evidence type="ECO:0000259" key="11">
    <source>
        <dbReference type="Pfam" id="PF08264"/>
    </source>
</evidence>
<evidence type="ECO:0000256" key="8">
    <source>
        <dbReference type="ARBA" id="ARBA00047469"/>
    </source>
</evidence>
<feature type="domain" description="Methionyl/Valyl/Leucyl/Isoleucyl-tRNA synthetase anticodon-binding" evidence="11">
    <location>
        <begin position="659"/>
        <end position="778"/>
    </location>
</feature>
<dbReference type="Pfam" id="PF09334">
    <property type="entry name" value="tRNA-synt_1g"/>
    <property type="match status" value="2"/>
</dbReference>
<feature type="domain" description="Methionyl/Leucyl tRNA synthetase" evidence="12">
    <location>
        <begin position="571"/>
        <end position="627"/>
    </location>
</feature>
<keyword evidence="2 9" id="KW-0963">Cytoplasm</keyword>
<keyword evidence="3 9" id="KW-0436">Ligase</keyword>
<dbReference type="InterPro" id="IPR009008">
    <property type="entry name" value="Val/Leu/Ile-tRNA-synth_edit"/>
</dbReference>
<dbReference type="CDD" id="cd07958">
    <property type="entry name" value="Anticodon_Ia_Leu_BEm"/>
    <property type="match status" value="1"/>
</dbReference>
<keyword evidence="5 9" id="KW-0067">ATP-binding</keyword>
<dbReference type="GO" id="GO:0005829">
    <property type="term" value="C:cytosol"/>
    <property type="evidence" value="ECO:0007669"/>
    <property type="project" value="TreeGrafter"/>
</dbReference>
<evidence type="ECO:0000256" key="7">
    <source>
        <dbReference type="ARBA" id="ARBA00023146"/>
    </source>
</evidence>
<comment type="subcellular location">
    <subcellularLocation>
        <location evidence="9">Cytoplasm</location>
    </subcellularLocation>
</comment>
<dbReference type="InterPro" id="IPR013155">
    <property type="entry name" value="M/V/L/I-tRNA-synth_anticd-bd"/>
</dbReference>
<dbReference type="Proteomes" id="UP000229675">
    <property type="component" value="Unassembled WGS sequence"/>
</dbReference>
<comment type="similarity">
    <text evidence="1 9 10">Belongs to the class-I aminoacyl-tRNA synthetase family.</text>
</comment>
<dbReference type="FunFam" id="1.10.730.10:FF:000011">
    <property type="entry name" value="Leucine--tRNA ligase chloroplastic/mitochondrial"/>
    <property type="match status" value="1"/>
</dbReference>
<dbReference type="InterPro" id="IPR002302">
    <property type="entry name" value="Leu-tRNA-ligase"/>
</dbReference>
<dbReference type="GO" id="GO:0005524">
    <property type="term" value="F:ATP binding"/>
    <property type="evidence" value="ECO:0007669"/>
    <property type="project" value="UniProtKB-UniRule"/>
</dbReference>
<comment type="caution">
    <text evidence="14">The sequence shown here is derived from an EMBL/GenBank/DDBJ whole genome shotgun (WGS) entry which is preliminary data.</text>
</comment>
<comment type="caution">
    <text evidence="9">Lacks conserved residue(s) required for the propagation of feature annotation.</text>
</comment>
<evidence type="ECO:0000313" key="14">
    <source>
        <dbReference type="EMBL" id="PIS17191.1"/>
    </source>
</evidence>
<dbReference type="Pfam" id="PF08264">
    <property type="entry name" value="Anticodon_1"/>
    <property type="match status" value="1"/>
</dbReference>
<gene>
    <name evidence="9" type="primary">leuS</name>
    <name evidence="14" type="ORF">COT59_02020</name>
</gene>
<feature type="domain" description="Methionyl/Leucyl tRNA synthetase" evidence="12">
    <location>
        <begin position="39"/>
        <end position="181"/>
    </location>
</feature>
<dbReference type="InterPro" id="IPR025709">
    <property type="entry name" value="Leu_tRNA-synth_edit"/>
</dbReference>
<dbReference type="SUPFAM" id="SSF52374">
    <property type="entry name" value="Nucleotidylyl transferase"/>
    <property type="match status" value="1"/>
</dbReference>
<dbReference type="AlphaFoldDB" id="A0A2H0WX83"/>
<feature type="short sequence motif" description="'KMSKS' region" evidence="9">
    <location>
        <begin position="585"/>
        <end position="589"/>
    </location>
</feature>
<dbReference type="PRINTS" id="PR00985">
    <property type="entry name" value="TRNASYNTHLEU"/>
</dbReference>
<dbReference type="EMBL" id="PEZD01000043">
    <property type="protein sequence ID" value="PIS17191.1"/>
    <property type="molecule type" value="Genomic_DNA"/>
</dbReference>
<dbReference type="InterPro" id="IPR001412">
    <property type="entry name" value="aa-tRNA-synth_I_CS"/>
</dbReference>
<dbReference type="PANTHER" id="PTHR43740:SF2">
    <property type="entry name" value="LEUCINE--TRNA LIGASE, MITOCHONDRIAL"/>
    <property type="match status" value="1"/>
</dbReference>
<dbReference type="EC" id="6.1.1.4" evidence="9"/>
<evidence type="ECO:0000256" key="6">
    <source>
        <dbReference type="ARBA" id="ARBA00022917"/>
    </source>
</evidence>
<evidence type="ECO:0000259" key="13">
    <source>
        <dbReference type="Pfam" id="PF13603"/>
    </source>
</evidence>